<keyword evidence="1" id="KW-0812">Transmembrane</keyword>
<feature type="transmembrane region" description="Helical" evidence="1">
    <location>
        <begin position="39"/>
        <end position="64"/>
    </location>
</feature>
<keyword evidence="1" id="KW-1133">Transmembrane helix</keyword>
<protein>
    <submittedName>
        <fullName evidence="2">Uncharacterized protein</fullName>
    </submittedName>
</protein>
<gene>
    <name evidence="2" type="ORF">S03H2_44293</name>
</gene>
<name>X1JBX9_9ZZZZ</name>
<accession>X1JBX9</accession>
<keyword evidence="1" id="KW-0472">Membrane</keyword>
<dbReference type="AlphaFoldDB" id="X1JBX9"/>
<feature type="non-terminal residue" evidence="2">
    <location>
        <position position="73"/>
    </location>
</feature>
<organism evidence="2">
    <name type="scientific">marine sediment metagenome</name>
    <dbReference type="NCBI Taxonomy" id="412755"/>
    <lineage>
        <taxon>unclassified sequences</taxon>
        <taxon>metagenomes</taxon>
        <taxon>ecological metagenomes</taxon>
    </lineage>
</organism>
<dbReference type="EMBL" id="BARU01027690">
    <property type="protein sequence ID" value="GAH75879.1"/>
    <property type="molecule type" value="Genomic_DNA"/>
</dbReference>
<comment type="caution">
    <text evidence="2">The sequence shown here is derived from an EMBL/GenBank/DDBJ whole genome shotgun (WGS) entry which is preliminary data.</text>
</comment>
<reference evidence="2" key="1">
    <citation type="journal article" date="2014" name="Front. Microbiol.">
        <title>High frequency of phylogenetically diverse reductive dehalogenase-homologous genes in deep subseafloor sedimentary metagenomes.</title>
        <authorList>
            <person name="Kawai M."/>
            <person name="Futagami T."/>
            <person name="Toyoda A."/>
            <person name="Takaki Y."/>
            <person name="Nishi S."/>
            <person name="Hori S."/>
            <person name="Arai W."/>
            <person name="Tsubouchi T."/>
            <person name="Morono Y."/>
            <person name="Uchiyama I."/>
            <person name="Ito T."/>
            <person name="Fujiyama A."/>
            <person name="Inagaki F."/>
            <person name="Takami H."/>
        </authorList>
    </citation>
    <scope>NUCLEOTIDE SEQUENCE</scope>
    <source>
        <strain evidence="2">Expedition CK06-06</strain>
    </source>
</reference>
<proteinExistence type="predicted"/>
<sequence length="73" mass="8518">MRDKNIQLYKIGKKLGLSSKDINRTLFSLETKYTYISKIIFKIIFFLIIIFLSISMIILEINIIENTYPAGTL</sequence>
<evidence type="ECO:0000256" key="1">
    <source>
        <dbReference type="SAM" id="Phobius"/>
    </source>
</evidence>
<evidence type="ECO:0000313" key="2">
    <source>
        <dbReference type="EMBL" id="GAH75879.1"/>
    </source>
</evidence>